<protein>
    <submittedName>
        <fullName evidence="5">Hsp20/alpha crystallin family protein</fullName>
    </submittedName>
</protein>
<comment type="caution">
    <text evidence="5">The sequence shown here is derived from an EMBL/GenBank/DDBJ whole genome shotgun (WGS) entry which is preliminary data.</text>
</comment>
<dbReference type="EMBL" id="JBHUDM010000004">
    <property type="protein sequence ID" value="MFD1643074.1"/>
    <property type="molecule type" value="Genomic_DNA"/>
</dbReference>
<feature type="compositionally biased region" description="Acidic residues" evidence="3">
    <location>
        <begin position="136"/>
        <end position="146"/>
    </location>
</feature>
<accession>A0ABD6D9V1</accession>
<dbReference type="AlphaFoldDB" id="A0ABD6D9V1"/>
<proteinExistence type="inferred from homology"/>
<dbReference type="Pfam" id="PF00011">
    <property type="entry name" value="HSP20"/>
    <property type="match status" value="1"/>
</dbReference>
<dbReference type="InterPro" id="IPR002068">
    <property type="entry name" value="A-crystallin/Hsp20_dom"/>
</dbReference>
<evidence type="ECO:0000256" key="1">
    <source>
        <dbReference type="PROSITE-ProRule" id="PRU00285"/>
    </source>
</evidence>
<dbReference type="PROSITE" id="PS01031">
    <property type="entry name" value="SHSP"/>
    <property type="match status" value="1"/>
</dbReference>
<evidence type="ECO:0000313" key="6">
    <source>
        <dbReference type="Proteomes" id="UP001597052"/>
    </source>
</evidence>
<comment type="similarity">
    <text evidence="1 2">Belongs to the small heat shock protein (HSP20) family.</text>
</comment>
<evidence type="ECO:0000313" key="5">
    <source>
        <dbReference type="EMBL" id="MFD1643074.1"/>
    </source>
</evidence>
<dbReference type="InterPro" id="IPR008978">
    <property type="entry name" value="HSP20-like_chaperone"/>
</dbReference>
<dbReference type="CDD" id="cd06464">
    <property type="entry name" value="ACD_sHsps-like"/>
    <property type="match status" value="1"/>
</dbReference>
<feature type="domain" description="SHSP" evidence="4">
    <location>
        <begin position="23"/>
        <end position="143"/>
    </location>
</feature>
<gene>
    <name evidence="5" type="ORF">ACFSBW_14450</name>
</gene>
<evidence type="ECO:0000259" key="4">
    <source>
        <dbReference type="PROSITE" id="PS01031"/>
    </source>
</evidence>
<sequence>MTRLKTYGREAINTVLERVGRGIGQVQERKPLAYDLLETDEEYLVVFDAPGATKEDVQVRFMDNELEVRIDRFREFYEGFGMRFPGRGLTLSGTARFPDDASVTAANADPTATLTRSGTLQVRVPKSESAKTVTVTDEEADVDTPDETAASGNAADSEQSDDSTEIDIEDGSDEPDNA</sequence>
<feature type="compositionally biased region" description="Acidic residues" evidence="3">
    <location>
        <begin position="158"/>
        <end position="178"/>
    </location>
</feature>
<name>A0ABD6D9V1_9EURY</name>
<evidence type="ECO:0000256" key="3">
    <source>
        <dbReference type="SAM" id="MobiDB-lite"/>
    </source>
</evidence>
<organism evidence="5 6">
    <name type="scientific">Halohasta litorea</name>
    <dbReference type="NCBI Taxonomy" id="869891"/>
    <lineage>
        <taxon>Archaea</taxon>
        <taxon>Methanobacteriati</taxon>
        <taxon>Methanobacteriota</taxon>
        <taxon>Stenosarchaea group</taxon>
        <taxon>Halobacteria</taxon>
        <taxon>Halobacteriales</taxon>
        <taxon>Haloferacaceae</taxon>
        <taxon>Halohasta</taxon>
    </lineage>
</organism>
<reference evidence="5 6" key="1">
    <citation type="journal article" date="2019" name="Int. J. Syst. Evol. Microbiol.">
        <title>The Global Catalogue of Microorganisms (GCM) 10K type strain sequencing project: providing services to taxonomists for standard genome sequencing and annotation.</title>
        <authorList>
            <consortium name="The Broad Institute Genomics Platform"/>
            <consortium name="The Broad Institute Genome Sequencing Center for Infectious Disease"/>
            <person name="Wu L."/>
            <person name="Ma J."/>
        </authorList>
    </citation>
    <scope>NUCLEOTIDE SEQUENCE [LARGE SCALE GENOMIC DNA]</scope>
    <source>
        <strain evidence="5 6">CGMCC 1.10593</strain>
    </source>
</reference>
<dbReference type="Proteomes" id="UP001597052">
    <property type="component" value="Unassembled WGS sequence"/>
</dbReference>
<evidence type="ECO:0000256" key="2">
    <source>
        <dbReference type="RuleBase" id="RU003616"/>
    </source>
</evidence>
<dbReference type="Gene3D" id="2.60.40.790">
    <property type="match status" value="1"/>
</dbReference>
<dbReference type="RefSeq" id="WP_256396399.1">
    <property type="nucleotide sequence ID" value="NZ_JANHDJ010000004.1"/>
</dbReference>
<feature type="region of interest" description="Disordered" evidence="3">
    <location>
        <begin position="123"/>
        <end position="178"/>
    </location>
</feature>
<dbReference type="SUPFAM" id="SSF49764">
    <property type="entry name" value="HSP20-like chaperones"/>
    <property type="match status" value="1"/>
</dbReference>
<keyword evidence="6" id="KW-1185">Reference proteome</keyword>